<keyword evidence="5 13" id="KW-0732">Signal</keyword>
<gene>
    <name evidence="14" type="ORF">BJY01DRAFT_243600</name>
</gene>
<comment type="subcellular location">
    <subcellularLocation>
        <location evidence="2">Secreted</location>
    </subcellularLocation>
</comment>
<comment type="similarity">
    <text evidence="11">Belongs to the polysaccharide monooxygenase AA14 family.</text>
</comment>
<evidence type="ECO:0000256" key="1">
    <source>
        <dbReference type="ARBA" id="ARBA00001973"/>
    </source>
</evidence>
<evidence type="ECO:0008006" key="16">
    <source>
        <dbReference type="Google" id="ProtNLM"/>
    </source>
</evidence>
<evidence type="ECO:0000256" key="11">
    <source>
        <dbReference type="ARBA" id="ARBA00046340"/>
    </source>
</evidence>
<dbReference type="Pfam" id="PF22810">
    <property type="entry name" value="LPMO_AA14"/>
    <property type="match status" value="1"/>
</dbReference>
<reference evidence="14 15" key="1">
    <citation type="submission" date="2024-07" db="EMBL/GenBank/DDBJ databases">
        <title>Section-level genome sequencing and comparative genomics of Aspergillus sections Usti and Cavernicolus.</title>
        <authorList>
            <consortium name="Lawrence Berkeley National Laboratory"/>
            <person name="Nybo J.L."/>
            <person name="Vesth T.C."/>
            <person name="Theobald S."/>
            <person name="Frisvad J.C."/>
            <person name="Larsen T.O."/>
            <person name="Kjaerboelling I."/>
            <person name="Rothschild-Mancinelli K."/>
            <person name="Lyhne E.K."/>
            <person name="Kogle M.E."/>
            <person name="Barry K."/>
            <person name="Clum A."/>
            <person name="Na H."/>
            <person name="Ledsgaard L."/>
            <person name="Lin J."/>
            <person name="Lipzen A."/>
            <person name="Kuo A."/>
            <person name="Riley R."/>
            <person name="Mondo S."/>
            <person name="Labutti K."/>
            <person name="Haridas S."/>
            <person name="Pangalinan J."/>
            <person name="Salamov A.A."/>
            <person name="Simmons B.A."/>
            <person name="Magnuson J.K."/>
            <person name="Chen J."/>
            <person name="Drula E."/>
            <person name="Henrissat B."/>
            <person name="Wiebenga A."/>
            <person name="Lubbers R.J."/>
            <person name="Gomes A.C."/>
            <person name="Makela M.R."/>
            <person name="Stajich J."/>
            <person name="Grigoriev I.V."/>
            <person name="Mortensen U.H."/>
            <person name="De Vries R.P."/>
            <person name="Baker S.E."/>
            <person name="Andersen M.R."/>
        </authorList>
    </citation>
    <scope>NUCLEOTIDE SEQUENCE [LARGE SCALE GENOMIC DNA]</scope>
    <source>
        <strain evidence="14 15">CBS 123904</strain>
    </source>
</reference>
<keyword evidence="3" id="KW-0964">Secreted</keyword>
<organism evidence="14 15">
    <name type="scientific">Aspergillus pseudoustus</name>
    <dbReference type="NCBI Taxonomy" id="1810923"/>
    <lineage>
        <taxon>Eukaryota</taxon>
        <taxon>Fungi</taxon>
        <taxon>Dikarya</taxon>
        <taxon>Ascomycota</taxon>
        <taxon>Pezizomycotina</taxon>
        <taxon>Eurotiomycetes</taxon>
        <taxon>Eurotiomycetidae</taxon>
        <taxon>Eurotiales</taxon>
        <taxon>Aspergillaceae</taxon>
        <taxon>Aspergillus</taxon>
        <taxon>Aspergillus subgen. Nidulantes</taxon>
    </lineage>
</organism>
<sequence length="369" mass="39644">MKFLIILLAAGGTIPQVFAHTVAWTKGMYCLGGPDATTENQNTNTAVDPLYNLTQSEWWFQHDRGCDAVPPAEGDILSLPAGGSFTVELAHNRAFTSLSYDGQFASEWPDGEEHPEDWNGTSEGEGCIEDDGALHTTNQTGAAGTAWGISYTSELAEVTIENLVVFSVLENTPWKRLATYEVPQDLPACPEKGCICAWLWVPHGCGQPNMYMAGYRCNVTEVTSTKRLALAQPPVYCEDDSSKCVTGAKQMIAWNQWTGNNVEAPAGKTPMYNEVCGFKSGPQNDIFVQDETKQETDVSTEPASTAYSSTTASPSSSSVPVSGSAPASSTPGSSSVAATACPSQPTTTATTGRPHHHHHHHHRPRAHRV</sequence>
<evidence type="ECO:0000256" key="10">
    <source>
        <dbReference type="ARBA" id="ARBA00023180"/>
    </source>
</evidence>
<comment type="caution">
    <text evidence="14">The sequence shown here is derived from an EMBL/GenBank/DDBJ whole genome shotgun (WGS) entry which is preliminary data.</text>
</comment>
<evidence type="ECO:0000313" key="14">
    <source>
        <dbReference type="EMBL" id="KAL2854465.1"/>
    </source>
</evidence>
<accession>A0ABR4KQA6</accession>
<keyword evidence="9" id="KW-1015">Disulfide bond</keyword>
<evidence type="ECO:0000256" key="4">
    <source>
        <dbReference type="ARBA" id="ARBA00022723"/>
    </source>
</evidence>
<protein>
    <recommendedName>
        <fullName evidence="16">Proteophosphoglycan ppg4</fullName>
    </recommendedName>
</protein>
<evidence type="ECO:0000256" key="6">
    <source>
        <dbReference type="ARBA" id="ARBA00023002"/>
    </source>
</evidence>
<feature type="region of interest" description="Disordered" evidence="12">
    <location>
        <begin position="291"/>
        <end position="369"/>
    </location>
</feature>
<evidence type="ECO:0000256" key="7">
    <source>
        <dbReference type="ARBA" id="ARBA00023008"/>
    </source>
</evidence>
<evidence type="ECO:0000256" key="8">
    <source>
        <dbReference type="ARBA" id="ARBA00023033"/>
    </source>
</evidence>
<keyword evidence="8" id="KW-0503">Monooxygenase</keyword>
<evidence type="ECO:0000256" key="9">
    <source>
        <dbReference type="ARBA" id="ARBA00023157"/>
    </source>
</evidence>
<keyword evidence="4" id="KW-0479">Metal-binding</keyword>
<keyword evidence="15" id="KW-1185">Reference proteome</keyword>
<evidence type="ECO:0000256" key="5">
    <source>
        <dbReference type="ARBA" id="ARBA00022729"/>
    </source>
</evidence>
<name>A0ABR4KQA6_9EURO</name>
<feature type="chain" id="PRO_5045207708" description="Proteophosphoglycan ppg4" evidence="13">
    <location>
        <begin position="20"/>
        <end position="369"/>
    </location>
</feature>
<evidence type="ECO:0000256" key="13">
    <source>
        <dbReference type="SAM" id="SignalP"/>
    </source>
</evidence>
<keyword evidence="6" id="KW-0560">Oxidoreductase</keyword>
<evidence type="ECO:0000256" key="12">
    <source>
        <dbReference type="SAM" id="MobiDB-lite"/>
    </source>
</evidence>
<evidence type="ECO:0000256" key="3">
    <source>
        <dbReference type="ARBA" id="ARBA00022525"/>
    </source>
</evidence>
<evidence type="ECO:0000256" key="2">
    <source>
        <dbReference type="ARBA" id="ARBA00004613"/>
    </source>
</evidence>
<dbReference type="InterPro" id="IPR054497">
    <property type="entry name" value="LPMO_AA14"/>
</dbReference>
<comment type="cofactor">
    <cofactor evidence="1">
        <name>Cu(2+)</name>
        <dbReference type="ChEBI" id="CHEBI:29036"/>
    </cofactor>
</comment>
<dbReference type="Proteomes" id="UP001610446">
    <property type="component" value="Unassembled WGS sequence"/>
</dbReference>
<feature type="compositionally biased region" description="Basic residues" evidence="12">
    <location>
        <begin position="353"/>
        <end position="369"/>
    </location>
</feature>
<feature type="signal peptide" evidence="13">
    <location>
        <begin position="1"/>
        <end position="19"/>
    </location>
</feature>
<feature type="compositionally biased region" description="Low complexity" evidence="12">
    <location>
        <begin position="302"/>
        <end position="352"/>
    </location>
</feature>
<evidence type="ECO:0000313" key="15">
    <source>
        <dbReference type="Proteomes" id="UP001610446"/>
    </source>
</evidence>
<proteinExistence type="inferred from homology"/>
<keyword evidence="7" id="KW-0186">Copper</keyword>
<dbReference type="EMBL" id="JBFXLU010000014">
    <property type="protein sequence ID" value="KAL2854465.1"/>
    <property type="molecule type" value="Genomic_DNA"/>
</dbReference>
<keyword evidence="10" id="KW-0325">Glycoprotein</keyword>